<name>A0A2T0FKJ0_9ASCO</name>
<keyword evidence="4" id="KW-1185">Reference proteome</keyword>
<feature type="transmembrane region" description="Helical" evidence="2">
    <location>
        <begin position="282"/>
        <end position="305"/>
    </location>
</feature>
<gene>
    <name evidence="3" type="ORF">B9G98_03134</name>
</gene>
<dbReference type="EMBL" id="NDIQ01000021">
    <property type="protein sequence ID" value="PRT55514.1"/>
    <property type="molecule type" value="Genomic_DNA"/>
</dbReference>
<feature type="region of interest" description="Disordered" evidence="1">
    <location>
        <begin position="156"/>
        <end position="192"/>
    </location>
</feature>
<proteinExistence type="predicted"/>
<accession>A0A2T0FKJ0</accession>
<evidence type="ECO:0000313" key="4">
    <source>
        <dbReference type="Proteomes" id="UP000238350"/>
    </source>
</evidence>
<evidence type="ECO:0000313" key="3">
    <source>
        <dbReference type="EMBL" id="PRT55514.1"/>
    </source>
</evidence>
<sequence>MLHSTPLPNTPQRHTIATVDELLQRSSQAKRPSSVAIQRSETYFSFDSDVSVQKCTNCQEMEPMQYQDSDSLPSLELSHDMTDSSNEPSAGLFDEHFTSYDDSASTPLRSQSPELVLKVGWDLLQPPSPLFGAPTLQCPDETLYVKFPGWTARKQRRKPKSLLRTPSLVQATDGRHGNGIFPPQVSSNGAPTQPNVTVWRRSDGDLVEPPIWAGFPSLPSFPSQQDHIISDGEKCDIYGRKECSRGAALALLAGLSMFPPGWLLLSMGYFDNTVGVVPGWAKLIALLLGLIVFLAAIVVAITLSVT</sequence>
<dbReference type="GeneID" id="36516882"/>
<evidence type="ECO:0000256" key="1">
    <source>
        <dbReference type="SAM" id="MobiDB-lite"/>
    </source>
</evidence>
<comment type="caution">
    <text evidence="3">The sequence shown here is derived from an EMBL/GenBank/DDBJ whole genome shotgun (WGS) entry which is preliminary data.</text>
</comment>
<keyword evidence="2" id="KW-0472">Membrane</keyword>
<dbReference type="RefSeq" id="XP_024665459.1">
    <property type="nucleotide sequence ID" value="XM_024809691.1"/>
</dbReference>
<reference evidence="3 4" key="1">
    <citation type="submission" date="2017-04" db="EMBL/GenBank/DDBJ databases">
        <title>Genome sequencing of [Candida] sorbophila.</title>
        <authorList>
            <person name="Ahn J.O."/>
        </authorList>
    </citation>
    <scope>NUCLEOTIDE SEQUENCE [LARGE SCALE GENOMIC DNA]</scope>
    <source>
        <strain evidence="3 4">DS02</strain>
    </source>
</reference>
<dbReference type="OrthoDB" id="10691489at2759"/>
<feature type="region of interest" description="Disordered" evidence="1">
    <location>
        <begin position="65"/>
        <end position="97"/>
    </location>
</feature>
<dbReference type="Proteomes" id="UP000238350">
    <property type="component" value="Unassembled WGS sequence"/>
</dbReference>
<keyword evidence="2" id="KW-1133">Transmembrane helix</keyword>
<dbReference type="AlphaFoldDB" id="A0A2T0FKJ0"/>
<organism evidence="3 4">
    <name type="scientific">Wickerhamiella sorbophila</name>
    <dbReference type="NCBI Taxonomy" id="45607"/>
    <lineage>
        <taxon>Eukaryota</taxon>
        <taxon>Fungi</taxon>
        <taxon>Dikarya</taxon>
        <taxon>Ascomycota</taxon>
        <taxon>Saccharomycotina</taxon>
        <taxon>Dipodascomycetes</taxon>
        <taxon>Dipodascales</taxon>
        <taxon>Trichomonascaceae</taxon>
        <taxon>Wickerhamiella</taxon>
    </lineage>
</organism>
<feature type="transmembrane region" description="Helical" evidence="2">
    <location>
        <begin position="247"/>
        <end position="270"/>
    </location>
</feature>
<evidence type="ECO:0000256" key="2">
    <source>
        <dbReference type="SAM" id="Phobius"/>
    </source>
</evidence>
<keyword evidence="2" id="KW-0812">Transmembrane</keyword>
<protein>
    <submittedName>
        <fullName evidence="3">Uncharacterized protein</fullName>
    </submittedName>
</protein>